<evidence type="ECO:0000256" key="6">
    <source>
        <dbReference type="ARBA" id="ARBA00023157"/>
    </source>
</evidence>
<evidence type="ECO:0000256" key="8">
    <source>
        <dbReference type="RuleBase" id="RU004440"/>
    </source>
</evidence>
<dbReference type="PANTHER" id="PTHR11407:SF36">
    <property type="entry name" value="GEO02684P1-RELATED"/>
    <property type="match status" value="1"/>
</dbReference>
<reference evidence="12" key="1">
    <citation type="submission" date="2025-08" db="UniProtKB">
        <authorList>
            <consortium name="RefSeq"/>
        </authorList>
    </citation>
    <scope>IDENTIFICATION</scope>
    <source>
        <strain evidence="12">15112-1751.03</strain>
        <tissue evidence="12">Whole Adult</tissue>
    </source>
</reference>
<keyword evidence="3" id="KW-0929">Antimicrobial</keyword>
<dbReference type="EC" id="3.2.1.17" evidence="2"/>
<dbReference type="GO" id="GO:0003796">
    <property type="term" value="F:lysozyme activity"/>
    <property type="evidence" value="ECO:0007669"/>
    <property type="project" value="UniProtKB-EC"/>
</dbReference>
<evidence type="ECO:0000256" key="1">
    <source>
        <dbReference type="ARBA" id="ARBA00000632"/>
    </source>
</evidence>
<proteinExistence type="inferred from homology"/>
<dbReference type="RefSeq" id="XP_051860448.1">
    <property type="nucleotide sequence ID" value="XM_052004488.1"/>
</dbReference>
<comment type="similarity">
    <text evidence="8">Belongs to the glycosyl hydrolase 22 family.</text>
</comment>
<evidence type="ECO:0000256" key="3">
    <source>
        <dbReference type="ARBA" id="ARBA00022529"/>
    </source>
</evidence>
<evidence type="ECO:0000259" key="10">
    <source>
        <dbReference type="PROSITE" id="PS00128"/>
    </source>
</evidence>
<dbReference type="InterPro" id="IPR023346">
    <property type="entry name" value="Lysozyme-like_dom_sf"/>
</dbReference>
<keyword evidence="11" id="KW-1185">Reference proteome</keyword>
<evidence type="ECO:0000256" key="2">
    <source>
        <dbReference type="ARBA" id="ARBA00012732"/>
    </source>
</evidence>
<dbReference type="SUPFAM" id="SSF53955">
    <property type="entry name" value="Lysozyme-like"/>
    <property type="match status" value="1"/>
</dbReference>
<dbReference type="GO" id="GO:0031640">
    <property type="term" value="P:killing of cells of another organism"/>
    <property type="evidence" value="ECO:0007669"/>
    <property type="project" value="UniProtKB-KW"/>
</dbReference>
<accession>A0A9C6T2U6</accession>
<dbReference type="CDD" id="cd16899">
    <property type="entry name" value="LYZ_C_invert"/>
    <property type="match status" value="1"/>
</dbReference>
<sequence length="181" mass="20596">MEKKVVFVLFALLLGGTAKGQRILDRCTLAIEMDRLGVPRQDLAAWVFIADILSSYQTHAISPTNADGTRNYGLFQLSNKYWCKSTDIFSSNHCKISCDSLLTDNIKASVDCAVLVKNMEGWTPWQEAYNKFASLEAKMTSVEDCFEVRMTNDTIRATSRMTLTEQRDCLNFVDYKPEFEF</sequence>
<evidence type="ECO:0000256" key="5">
    <source>
        <dbReference type="ARBA" id="ARBA00022729"/>
    </source>
</evidence>
<dbReference type="AlphaFoldDB" id="A0A9C6T2U6"/>
<evidence type="ECO:0000313" key="12">
    <source>
        <dbReference type="RefSeq" id="XP_051860448.1"/>
    </source>
</evidence>
<gene>
    <name evidence="12" type="primary">LOC127565542</name>
</gene>
<evidence type="ECO:0000256" key="7">
    <source>
        <dbReference type="ARBA" id="ARBA00023295"/>
    </source>
</evidence>
<dbReference type="InterPro" id="IPR001916">
    <property type="entry name" value="Glyco_hydro_22"/>
</dbReference>
<keyword evidence="4" id="KW-0081">Bacteriolytic enzyme</keyword>
<dbReference type="Gene3D" id="1.10.530.10">
    <property type="match status" value="1"/>
</dbReference>
<dbReference type="PROSITE" id="PS51348">
    <property type="entry name" value="GLYCOSYL_HYDROL_F22_2"/>
    <property type="match status" value="1"/>
</dbReference>
<dbReference type="PANTHER" id="PTHR11407">
    <property type="entry name" value="LYSOZYME C"/>
    <property type="match status" value="1"/>
</dbReference>
<dbReference type="InterPro" id="IPR019799">
    <property type="entry name" value="Glyco_hydro_22_CS"/>
</dbReference>
<dbReference type="SMART" id="SM00263">
    <property type="entry name" value="LYZ1"/>
    <property type="match status" value="1"/>
</dbReference>
<evidence type="ECO:0000313" key="11">
    <source>
        <dbReference type="Proteomes" id="UP000515160"/>
    </source>
</evidence>
<comment type="catalytic activity">
    <reaction evidence="1">
        <text>Hydrolysis of (1-&gt;4)-beta-linkages between N-acetylmuramic acid and N-acetyl-D-glucosamine residues in a peptidoglycan and between N-acetyl-D-glucosamine residues in chitodextrins.</text>
        <dbReference type="EC" id="3.2.1.17"/>
    </reaction>
</comment>
<dbReference type="PROSITE" id="PS00128">
    <property type="entry name" value="GLYCOSYL_HYDROL_F22_1"/>
    <property type="match status" value="1"/>
</dbReference>
<dbReference type="PRINTS" id="PR00135">
    <property type="entry name" value="LYZLACT"/>
</dbReference>
<keyword evidence="6" id="KW-1015">Disulfide bond</keyword>
<keyword evidence="5 9" id="KW-0732">Signal</keyword>
<evidence type="ECO:0000256" key="9">
    <source>
        <dbReference type="SAM" id="SignalP"/>
    </source>
</evidence>
<feature type="chain" id="PRO_5039260184" description="lysozyme" evidence="9">
    <location>
        <begin position="21"/>
        <end position="181"/>
    </location>
</feature>
<keyword evidence="7" id="KW-0378">Hydrolase</keyword>
<keyword evidence="7" id="KW-0326">Glycosidase</keyword>
<dbReference type="OrthoDB" id="7871363at2759"/>
<dbReference type="Pfam" id="PF00062">
    <property type="entry name" value="Lys"/>
    <property type="match status" value="1"/>
</dbReference>
<organism evidence="11 12">
    <name type="scientific">Drosophila albomicans</name>
    <name type="common">Fruit fly</name>
    <dbReference type="NCBI Taxonomy" id="7291"/>
    <lineage>
        <taxon>Eukaryota</taxon>
        <taxon>Metazoa</taxon>
        <taxon>Ecdysozoa</taxon>
        <taxon>Arthropoda</taxon>
        <taxon>Hexapoda</taxon>
        <taxon>Insecta</taxon>
        <taxon>Pterygota</taxon>
        <taxon>Neoptera</taxon>
        <taxon>Endopterygota</taxon>
        <taxon>Diptera</taxon>
        <taxon>Brachycera</taxon>
        <taxon>Muscomorpha</taxon>
        <taxon>Ephydroidea</taxon>
        <taxon>Drosophilidae</taxon>
        <taxon>Drosophila</taxon>
    </lineage>
</organism>
<feature type="signal peptide" evidence="9">
    <location>
        <begin position="1"/>
        <end position="20"/>
    </location>
</feature>
<protein>
    <recommendedName>
        <fullName evidence="2">lysozyme</fullName>
        <ecNumber evidence="2">3.2.1.17</ecNumber>
    </recommendedName>
</protein>
<dbReference type="GO" id="GO:0042742">
    <property type="term" value="P:defense response to bacterium"/>
    <property type="evidence" value="ECO:0007669"/>
    <property type="project" value="UniProtKB-KW"/>
</dbReference>
<dbReference type="Proteomes" id="UP000515160">
    <property type="component" value="Chromosome 3"/>
</dbReference>
<name>A0A9C6T2U6_DROAB</name>
<evidence type="ECO:0000256" key="4">
    <source>
        <dbReference type="ARBA" id="ARBA00022638"/>
    </source>
</evidence>
<feature type="domain" description="Glycosyl hydrolases family 22 (GH22)" evidence="10">
    <location>
        <begin position="94"/>
        <end position="112"/>
    </location>
</feature>
<dbReference type="GeneID" id="127565542"/>